<proteinExistence type="predicted"/>
<evidence type="ECO:0000259" key="5">
    <source>
        <dbReference type="PROSITE" id="PS51085"/>
    </source>
</evidence>
<evidence type="ECO:0000256" key="2">
    <source>
        <dbReference type="ARBA" id="ARBA00022723"/>
    </source>
</evidence>
<evidence type="ECO:0000256" key="4">
    <source>
        <dbReference type="ARBA" id="ARBA00023014"/>
    </source>
</evidence>
<keyword evidence="1" id="KW-0001">2Fe-2S</keyword>
<dbReference type="InterPro" id="IPR012675">
    <property type="entry name" value="Beta-grasp_dom_sf"/>
</dbReference>
<gene>
    <name evidence="6" type="ORF">ACFFIP_15105</name>
</gene>
<feature type="domain" description="2Fe-2S ferredoxin-type" evidence="5">
    <location>
        <begin position="3"/>
        <end position="79"/>
    </location>
</feature>
<keyword evidence="3" id="KW-0408">Iron</keyword>
<dbReference type="Pfam" id="PF01799">
    <property type="entry name" value="Fer2_2"/>
    <property type="match status" value="1"/>
</dbReference>
<organism evidence="6 7">
    <name type="scientific">Fontibacter flavus</name>
    <dbReference type="NCBI Taxonomy" id="654838"/>
    <lineage>
        <taxon>Bacteria</taxon>
        <taxon>Pseudomonadati</taxon>
        <taxon>Bacteroidota</taxon>
        <taxon>Cytophagia</taxon>
        <taxon>Cytophagales</taxon>
        <taxon>Cyclobacteriaceae</taxon>
        <taxon>Fontibacter</taxon>
    </lineage>
</organism>
<dbReference type="Proteomes" id="UP001589797">
    <property type="component" value="Unassembled WGS sequence"/>
</dbReference>
<dbReference type="EMBL" id="JBHLWI010000041">
    <property type="protein sequence ID" value="MFC0264020.1"/>
    <property type="molecule type" value="Genomic_DNA"/>
</dbReference>
<dbReference type="Gene3D" id="3.10.20.30">
    <property type="match status" value="1"/>
</dbReference>
<evidence type="ECO:0000313" key="6">
    <source>
        <dbReference type="EMBL" id="MFC0264020.1"/>
    </source>
</evidence>
<reference evidence="6 7" key="1">
    <citation type="submission" date="2024-09" db="EMBL/GenBank/DDBJ databases">
        <authorList>
            <person name="Sun Q."/>
            <person name="Mori K."/>
        </authorList>
    </citation>
    <scope>NUCLEOTIDE SEQUENCE [LARGE SCALE GENOMIC DNA]</scope>
    <source>
        <strain evidence="6 7">CCM 7650</strain>
    </source>
</reference>
<keyword evidence="7" id="KW-1185">Reference proteome</keyword>
<dbReference type="SUPFAM" id="SSF47741">
    <property type="entry name" value="CO dehydrogenase ISP C-domain like"/>
    <property type="match status" value="1"/>
</dbReference>
<dbReference type="PANTHER" id="PTHR44379:SF6">
    <property type="entry name" value="BLR6046 PROTEIN"/>
    <property type="match status" value="1"/>
</dbReference>
<evidence type="ECO:0000313" key="7">
    <source>
        <dbReference type="Proteomes" id="UP001589797"/>
    </source>
</evidence>
<accession>A0ABV6FVW6</accession>
<sequence length="158" mass="17617">MMKKIELEVNGRKKTVEVDPEEPLLYVLREDFGLNGPKFGCGLHQCGACMVMIEGTATYTCRIPSGQFEGQKIETIENLSINDNKLHPLQQSFFEEQAAQCGYCVNGMLIAALDLLRKNKNPTESEIREALHKIICRCGTHSRFIKAVKKAAANSSNL</sequence>
<dbReference type="InterPro" id="IPR002888">
    <property type="entry name" value="2Fe-2S-bd"/>
</dbReference>
<dbReference type="CDD" id="cd00207">
    <property type="entry name" value="fer2"/>
    <property type="match status" value="1"/>
</dbReference>
<dbReference type="Gene3D" id="1.10.150.120">
    <property type="entry name" value="[2Fe-2S]-binding domain"/>
    <property type="match status" value="1"/>
</dbReference>
<dbReference type="SUPFAM" id="SSF54292">
    <property type="entry name" value="2Fe-2S ferredoxin-like"/>
    <property type="match status" value="1"/>
</dbReference>
<dbReference type="InterPro" id="IPR036010">
    <property type="entry name" value="2Fe-2S_ferredoxin-like_sf"/>
</dbReference>
<keyword evidence="4" id="KW-0411">Iron-sulfur</keyword>
<keyword evidence="2" id="KW-0479">Metal-binding</keyword>
<name>A0ABV6FVW6_9BACT</name>
<evidence type="ECO:0000256" key="1">
    <source>
        <dbReference type="ARBA" id="ARBA00022714"/>
    </source>
</evidence>
<dbReference type="InterPro" id="IPR001041">
    <property type="entry name" value="2Fe-2S_ferredoxin-type"/>
</dbReference>
<protein>
    <submittedName>
        <fullName evidence="6">(2Fe-2S)-binding protein</fullName>
    </submittedName>
</protein>
<evidence type="ECO:0000256" key="3">
    <source>
        <dbReference type="ARBA" id="ARBA00023004"/>
    </source>
</evidence>
<dbReference type="RefSeq" id="WP_382388529.1">
    <property type="nucleotide sequence ID" value="NZ_JBHLWI010000041.1"/>
</dbReference>
<dbReference type="InterPro" id="IPR051452">
    <property type="entry name" value="Diverse_Oxidoreductases"/>
</dbReference>
<dbReference type="InterPro" id="IPR036884">
    <property type="entry name" value="2Fe-2S-bd_dom_sf"/>
</dbReference>
<comment type="caution">
    <text evidence="6">The sequence shown here is derived from an EMBL/GenBank/DDBJ whole genome shotgun (WGS) entry which is preliminary data.</text>
</comment>
<dbReference type="PANTHER" id="PTHR44379">
    <property type="entry name" value="OXIDOREDUCTASE WITH IRON-SULFUR SUBUNIT"/>
    <property type="match status" value="1"/>
</dbReference>
<dbReference type="PROSITE" id="PS51085">
    <property type="entry name" value="2FE2S_FER_2"/>
    <property type="match status" value="1"/>
</dbReference>
<dbReference type="Pfam" id="PF00111">
    <property type="entry name" value="Fer2"/>
    <property type="match status" value="1"/>
</dbReference>